<dbReference type="AlphaFoldDB" id="A0A4Q7XXF3"/>
<name>A0A4Q7XXF3_9BACT</name>
<keyword evidence="2" id="KW-1185">Reference proteome</keyword>
<evidence type="ECO:0000313" key="1">
    <source>
        <dbReference type="EMBL" id="RZU29052.1"/>
    </source>
</evidence>
<organism evidence="1 2">
    <name type="scientific">Edaphobacter modestus</name>
    <dbReference type="NCBI Taxonomy" id="388466"/>
    <lineage>
        <taxon>Bacteria</taxon>
        <taxon>Pseudomonadati</taxon>
        <taxon>Acidobacteriota</taxon>
        <taxon>Terriglobia</taxon>
        <taxon>Terriglobales</taxon>
        <taxon>Acidobacteriaceae</taxon>
        <taxon>Edaphobacter</taxon>
    </lineage>
</organism>
<dbReference type="Proteomes" id="UP000292958">
    <property type="component" value="Unassembled WGS sequence"/>
</dbReference>
<proteinExistence type="predicted"/>
<sequence length="151" mass="16661">MKSEDSSTSAIEFFAESAQWAEQRESELGRAAPNCPTASELWRVVEIVKEVYANDQMGTAQINAYMVELEGISDKWLDPEGDPIGVRLHPVLEGLIGGLSQSLEAAVPGGAEMLRQKASLRAVKQAAQRTVYLRSLNPSWLSRIWTKLSSR</sequence>
<gene>
    <name evidence="1" type="ORF">BDD14_6646</name>
</gene>
<evidence type="ECO:0000313" key="2">
    <source>
        <dbReference type="Proteomes" id="UP000292958"/>
    </source>
</evidence>
<dbReference type="RefSeq" id="WP_130425514.1">
    <property type="nucleotide sequence ID" value="NZ_SHKW01000008.1"/>
</dbReference>
<protein>
    <submittedName>
        <fullName evidence="1">Uncharacterized protein</fullName>
    </submittedName>
</protein>
<accession>A0A4Q7XXF3</accession>
<dbReference type="EMBL" id="SHKW01000008">
    <property type="protein sequence ID" value="RZU29052.1"/>
    <property type="molecule type" value="Genomic_DNA"/>
</dbReference>
<reference evidence="1 2" key="1">
    <citation type="submission" date="2019-02" db="EMBL/GenBank/DDBJ databases">
        <title>Genomic Encyclopedia of Archaeal and Bacterial Type Strains, Phase II (KMG-II): from individual species to whole genera.</title>
        <authorList>
            <person name="Goeker M."/>
        </authorList>
    </citation>
    <scope>NUCLEOTIDE SEQUENCE [LARGE SCALE GENOMIC DNA]</scope>
    <source>
        <strain evidence="1 2">DSM 18101</strain>
    </source>
</reference>
<comment type="caution">
    <text evidence="1">The sequence shown here is derived from an EMBL/GenBank/DDBJ whole genome shotgun (WGS) entry which is preliminary data.</text>
</comment>